<proteinExistence type="predicted"/>
<reference evidence="2 3" key="1">
    <citation type="journal article" date="2018" name="BMC Genomics">
        <title>Genomic comparison of Trypanosoma conorhini and Trypanosoma rangeli to Trypanosoma cruzi strains of high and low virulence.</title>
        <authorList>
            <person name="Bradwell K.R."/>
            <person name="Koparde V.N."/>
            <person name="Matveyev A.V."/>
            <person name="Serrano M.G."/>
            <person name="Alves J.M."/>
            <person name="Parikh H."/>
            <person name="Huang B."/>
            <person name="Lee V."/>
            <person name="Espinosa-Alvarez O."/>
            <person name="Ortiz P.A."/>
            <person name="Costa-Martins A.G."/>
            <person name="Teixeira M.M."/>
            <person name="Buck G.A."/>
        </authorList>
    </citation>
    <scope>NUCLEOTIDE SEQUENCE [LARGE SCALE GENOMIC DNA]</scope>
    <source>
        <strain evidence="2 3">025E</strain>
    </source>
</reference>
<dbReference type="AlphaFoldDB" id="A0A3R7NJ97"/>
<evidence type="ECO:0000313" key="3">
    <source>
        <dbReference type="Proteomes" id="UP000284403"/>
    </source>
</evidence>
<dbReference type="Proteomes" id="UP000284403">
    <property type="component" value="Unassembled WGS sequence"/>
</dbReference>
<organism evidence="2 3">
    <name type="scientific">Trypanosoma conorhini</name>
    <dbReference type="NCBI Taxonomy" id="83891"/>
    <lineage>
        <taxon>Eukaryota</taxon>
        <taxon>Discoba</taxon>
        <taxon>Euglenozoa</taxon>
        <taxon>Kinetoplastea</taxon>
        <taxon>Metakinetoplastina</taxon>
        <taxon>Trypanosomatida</taxon>
        <taxon>Trypanosomatidae</taxon>
        <taxon>Trypanosoma</taxon>
    </lineage>
</organism>
<dbReference type="OrthoDB" id="277961at2759"/>
<feature type="compositionally biased region" description="Basic and acidic residues" evidence="1">
    <location>
        <begin position="32"/>
        <end position="82"/>
    </location>
</feature>
<evidence type="ECO:0000313" key="2">
    <source>
        <dbReference type="EMBL" id="RNF19235.1"/>
    </source>
</evidence>
<name>A0A3R7NJ97_9TRYP</name>
<dbReference type="RefSeq" id="XP_029228759.1">
    <property type="nucleotide sequence ID" value="XM_029371101.1"/>
</dbReference>
<gene>
    <name evidence="2" type="ORF">Tco025E_04189</name>
</gene>
<accession>A0A3R7NJ97</accession>
<keyword evidence="3" id="KW-1185">Reference proteome</keyword>
<comment type="caution">
    <text evidence="2">The sequence shown here is derived from an EMBL/GenBank/DDBJ whole genome shotgun (WGS) entry which is preliminary data.</text>
</comment>
<sequence length="112" mass="13649">MGGLEQRRLKKEPRRPQRTTSKGKWTKAPQNVEKKLKKQEDVRRLRELSKKLRDDLNNEEKRVREARKANMERRKENEKKNMVVQKIKNDKAIRKLSPKHRKKARIFMLHEL</sequence>
<feature type="region of interest" description="Disordered" evidence="1">
    <location>
        <begin position="1"/>
        <end position="82"/>
    </location>
</feature>
<feature type="compositionally biased region" description="Basic residues" evidence="1">
    <location>
        <begin position="8"/>
        <end position="17"/>
    </location>
</feature>
<dbReference type="EMBL" id="MKKU01000211">
    <property type="protein sequence ID" value="RNF19235.1"/>
    <property type="molecule type" value="Genomic_DNA"/>
</dbReference>
<evidence type="ECO:0000256" key="1">
    <source>
        <dbReference type="SAM" id="MobiDB-lite"/>
    </source>
</evidence>
<protein>
    <submittedName>
        <fullName evidence="2">rRNA-processing protein CGR1</fullName>
    </submittedName>
</protein>
<dbReference type="GeneID" id="40317800"/>